<proteinExistence type="inferred from homology"/>
<accession>D9Q213</accession>
<dbReference type="EMBL" id="CP001742">
    <property type="protein sequence ID" value="ADL19351.1"/>
    <property type="molecule type" value="Genomic_DNA"/>
</dbReference>
<dbReference type="InterPro" id="IPR014722">
    <property type="entry name" value="Rib_uL2_dom2"/>
</dbReference>
<comment type="subunit">
    <text evidence="4">Heterodimer composed of Spt4 and Spt5. Interacts with RNA polymerase (RNAP).</text>
</comment>
<dbReference type="SMART" id="SM00738">
    <property type="entry name" value="NGN"/>
    <property type="match status" value="1"/>
</dbReference>
<keyword evidence="9" id="KW-1185">Reference proteome</keyword>
<dbReference type="KEGG" id="asc:ASAC_0946"/>
<protein>
    <recommendedName>
        <fullName evidence="4 5">Transcription elongation factor Spt5</fullName>
    </recommendedName>
</protein>
<reference evidence="8 9" key="1">
    <citation type="journal article" date="2010" name="Appl. Environ. Microbiol.">
        <title>The genome sequence of the crenarchaeon Acidilobus saccharovorans supports a new order, Acidilobales, and suggests an important ecological role in terrestrial acidic hot springs.</title>
        <authorList>
            <person name="Mardanov A.V."/>
            <person name="Svetlitchnyi V.A."/>
            <person name="Beletsky A.V."/>
            <person name="Prokofeva M.I."/>
            <person name="Bonch-Osmolovskaya E.A."/>
            <person name="Ravin N.V."/>
            <person name="Skryabin K.G."/>
        </authorList>
    </citation>
    <scope>NUCLEOTIDE SEQUENCE [LARGE SCALE GENOMIC DNA]</scope>
    <source>
        <strain evidence="9">DSM 16705 / JCM 18335 / VKM B-2471 / 345-15</strain>
    </source>
</reference>
<evidence type="ECO:0000313" key="8">
    <source>
        <dbReference type="EMBL" id="ADL19351.1"/>
    </source>
</evidence>
<evidence type="ECO:0000259" key="6">
    <source>
        <dbReference type="SMART" id="SM00738"/>
    </source>
</evidence>
<dbReference type="InterPro" id="IPR036735">
    <property type="entry name" value="NGN_dom_sf"/>
</dbReference>
<dbReference type="GO" id="GO:0006355">
    <property type="term" value="P:regulation of DNA-templated transcription"/>
    <property type="evidence" value="ECO:0007669"/>
    <property type="project" value="UniProtKB-UniRule"/>
</dbReference>
<comment type="similarity">
    <text evidence="4">Belongs to the archaeal Spt5 family.</text>
</comment>
<organism evidence="8 9">
    <name type="scientific">Acidilobus saccharovorans (strain DSM 16705 / JCM 18335 / VKM B-2471 / 345-15)</name>
    <dbReference type="NCBI Taxonomy" id="666510"/>
    <lineage>
        <taxon>Archaea</taxon>
        <taxon>Thermoproteota</taxon>
        <taxon>Thermoprotei</taxon>
        <taxon>Acidilobales</taxon>
        <taxon>Acidilobaceae</taxon>
        <taxon>Acidilobus</taxon>
    </lineage>
</organism>
<dbReference type="GeneID" id="9499188"/>
<comment type="similarity">
    <text evidence="1">Belongs to the SPT5 family.</text>
</comment>
<evidence type="ECO:0000256" key="2">
    <source>
        <dbReference type="ARBA" id="ARBA00023015"/>
    </source>
</evidence>
<dbReference type="NCBIfam" id="TIGR00405">
    <property type="entry name" value="KOW_elon_Spt5"/>
    <property type="match status" value="1"/>
</dbReference>
<keyword evidence="3 4" id="KW-0804">Transcription</keyword>
<dbReference type="AlphaFoldDB" id="D9Q213"/>
<name>D9Q213_ACIS3</name>
<evidence type="ECO:0000256" key="3">
    <source>
        <dbReference type="ARBA" id="ARBA00023163"/>
    </source>
</evidence>
<feature type="domain" description="NusG-like N-terminal" evidence="6">
    <location>
        <begin position="19"/>
        <end position="103"/>
    </location>
</feature>
<dbReference type="Proteomes" id="UP000000346">
    <property type="component" value="Chromosome"/>
</dbReference>
<gene>
    <name evidence="4" type="primary">spt5</name>
    <name evidence="8" type="ordered locus">ASAC_0946</name>
</gene>
<dbReference type="SUPFAM" id="SSF82679">
    <property type="entry name" value="N-utilization substance G protein NusG, N-terminal domain"/>
    <property type="match status" value="1"/>
</dbReference>
<dbReference type="InterPro" id="IPR005100">
    <property type="entry name" value="NGN-domain"/>
</dbReference>
<keyword evidence="2 4" id="KW-0805">Transcription regulation</keyword>
<dbReference type="HAMAP" id="MF_00950">
    <property type="entry name" value="Spt5_arch"/>
    <property type="match status" value="1"/>
</dbReference>
<dbReference type="InterPro" id="IPR011590">
    <property type="entry name" value="Spt5_arc"/>
</dbReference>
<dbReference type="Gene3D" id="3.30.70.940">
    <property type="entry name" value="NusG, N-terminal domain"/>
    <property type="match status" value="1"/>
</dbReference>
<dbReference type="OrthoDB" id="371863at2157"/>
<evidence type="ECO:0000256" key="1">
    <source>
        <dbReference type="ARBA" id="ARBA00006956"/>
    </source>
</evidence>
<dbReference type="InterPro" id="IPR006645">
    <property type="entry name" value="NGN-like_dom"/>
</dbReference>
<dbReference type="GO" id="GO:0006354">
    <property type="term" value="P:DNA-templated transcription elongation"/>
    <property type="evidence" value="ECO:0007669"/>
    <property type="project" value="InterPro"/>
</dbReference>
<evidence type="ECO:0000256" key="5">
    <source>
        <dbReference type="NCBIfam" id="TIGR00405"/>
    </source>
</evidence>
<dbReference type="HOGENOM" id="CLU_113589_0_0_2"/>
<dbReference type="GO" id="GO:0003746">
    <property type="term" value="F:translation elongation factor activity"/>
    <property type="evidence" value="ECO:0007669"/>
    <property type="project" value="InterPro"/>
</dbReference>
<dbReference type="InterPro" id="IPR005825">
    <property type="entry name" value="Ribosomal_uL24_CS"/>
</dbReference>
<dbReference type="GO" id="GO:0003735">
    <property type="term" value="F:structural constituent of ribosome"/>
    <property type="evidence" value="ECO:0007669"/>
    <property type="project" value="InterPro"/>
</dbReference>
<dbReference type="GO" id="GO:0005840">
    <property type="term" value="C:ribosome"/>
    <property type="evidence" value="ECO:0007669"/>
    <property type="project" value="InterPro"/>
</dbReference>
<dbReference type="SMART" id="SM00739">
    <property type="entry name" value="KOW"/>
    <property type="match status" value="1"/>
</dbReference>
<dbReference type="PROSITE" id="PS01108">
    <property type="entry name" value="RIBOSOMAL_L24"/>
    <property type="match status" value="1"/>
</dbReference>
<dbReference type="eggNOG" id="arCOG01920">
    <property type="taxonomic scope" value="Archaea"/>
</dbReference>
<dbReference type="Gene3D" id="2.30.30.30">
    <property type="match status" value="1"/>
</dbReference>
<dbReference type="InParanoid" id="D9Q213"/>
<evidence type="ECO:0000313" key="9">
    <source>
        <dbReference type="Proteomes" id="UP000000346"/>
    </source>
</evidence>
<comment type="function">
    <text evidence="4">Stimulates transcription elongation.</text>
</comment>
<evidence type="ECO:0000256" key="4">
    <source>
        <dbReference type="HAMAP-Rule" id="MF_00950"/>
    </source>
</evidence>
<sequence length="172" mass="18575">MSSQAGSGAPQQGGGAAQGSRFYAIYVTGGYEERVVAVLGERARTLQLDVRSIVYSPDLKGVVFVEVGDVKDLYYLIRGVRNIKRRRPTMVSVDDILKLVKPPAAAEPIAKGDVIQVIGGPFKGMRGRIIEVRKGEVDVNLLEGDSKIIVTIPIDQVKPVGKEREGQEEQGG</sequence>
<dbReference type="RefSeq" id="WP_013266863.1">
    <property type="nucleotide sequence ID" value="NC_014374.1"/>
</dbReference>
<dbReference type="InterPro" id="IPR008991">
    <property type="entry name" value="Translation_prot_SH3-like_sf"/>
</dbReference>
<dbReference type="Pfam" id="PF03439">
    <property type="entry name" value="Spt5-NGN"/>
    <property type="match status" value="1"/>
</dbReference>
<feature type="domain" description="KOW" evidence="7">
    <location>
        <begin position="108"/>
        <end position="135"/>
    </location>
</feature>
<dbReference type="STRING" id="666510.ASAC_0946"/>
<dbReference type="InterPro" id="IPR005824">
    <property type="entry name" value="KOW"/>
</dbReference>
<dbReference type="SUPFAM" id="SSF50104">
    <property type="entry name" value="Translation proteins SH3-like domain"/>
    <property type="match status" value="1"/>
</dbReference>
<evidence type="ECO:0000259" key="7">
    <source>
        <dbReference type="SMART" id="SM00739"/>
    </source>
</evidence>